<dbReference type="OrthoDB" id="2496395at2759"/>
<evidence type="ECO:0000259" key="1">
    <source>
        <dbReference type="Pfam" id="PF20231"/>
    </source>
</evidence>
<dbReference type="InterPro" id="IPR046496">
    <property type="entry name" value="DUF6589"/>
</dbReference>
<organism evidence="3">
    <name type="scientific">Laccaria bicolor (strain S238N-H82 / ATCC MYA-4686)</name>
    <name type="common">Bicoloured deceiver</name>
    <name type="synonym">Laccaria laccata var. bicolor</name>
    <dbReference type="NCBI Taxonomy" id="486041"/>
    <lineage>
        <taxon>Eukaryota</taxon>
        <taxon>Fungi</taxon>
        <taxon>Dikarya</taxon>
        <taxon>Basidiomycota</taxon>
        <taxon>Agaricomycotina</taxon>
        <taxon>Agaricomycetes</taxon>
        <taxon>Agaricomycetidae</taxon>
        <taxon>Agaricales</taxon>
        <taxon>Agaricineae</taxon>
        <taxon>Hydnangiaceae</taxon>
        <taxon>Laccaria</taxon>
    </lineage>
</organism>
<dbReference type="GeneID" id="6077421"/>
<reference evidence="2 3" key="1">
    <citation type="journal article" date="2008" name="Nature">
        <title>The genome of Laccaria bicolor provides insights into mycorrhizal symbiosis.</title>
        <authorList>
            <person name="Martin F."/>
            <person name="Aerts A."/>
            <person name="Ahren D."/>
            <person name="Brun A."/>
            <person name="Danchin E.G.J."/>
            <person name="Duchaussoy F."/>
            <person name="Gibon J."/>
            <person name="Kohler A."/>
            <person name="Lindquist E."/>
            <person name="Pereda V."/>
            <person name="Salamov A."/>
            <person name="Shapiro H.J."/>
            <person name="Wuyts J."/>
            <person name="Blaudez D."/>
            <person name="Buee M."/>
            <person name="Brokstein P."/>
            <person name="Canbaeck B."/>
            <person name="Cohen D."/>
            <person name="Courty P.E."/>
            <person name="Coutinho P.M."/>
            <person name="Delaruelle C."/>
            <person name="Detter J.C."/>
            <person name="Deveau A."/>
            <person name="DiFazio S."/>
            <person name="Duplessis S."/>
            <person name="Fraissinet-Tachet L."/>
            <person name="Lucic E."/>
            <person name="Frey-Klett P."/>
            <person name="Fourrey C."/>
            <person name="Feussner I."/>
            <person name="Gay G."/>
            <person name="Grimwood J."/>
            <person name="Hoegger P.J."/>
            <person name="Jain P."/>
            <person name="Kilaru S."/>
            <person name="Labbe J."/>
            <person name="Lin Y.C."/>
            <person name="Legue V."/>
            <person name="Le Tacon F."/>
            <person name="Marmeisse R."/>
            <person name="Melayah D."/>
            <person name="Montanini B."/>
            <person name="Muratet M."/>
            <person name="Nehls U."/>
            <person name="Niculita-Hirzel H."/>
            <person name="Oudot-Le Secq M.P."/>
            <person name="Peter M."/>
            <person name="Quesneville H."/>
            <person name="Rajashekar B."/>
            <person name="Reich M."/>
            <person name="Rouhier N."/>
            <person name="Schmutz J."/>
            <person name="Yin T."/>
            <person name="Chalot M."/>
            <person name="Henrissat B."/>
            <person name="Kuees U."/>
            <person name="Lucas S."/>
            <person name="Van de Peer Y."/>
            <person name="Podila G.K."/>
            <person name="Polle A."/>
            <person name="Pukkila P.J."/>
            <person name="Richardson P.M."/>
            <person name="Rouze P."/>
            <person name="Sanders I.R."/>
            <person name="Stajich J.E."/>
            <person name="Tunlid A."/>
            <person name="Tuskan G."/>
            <person name="Grigoriev I.V."/>
        </authorList>
    </citation>
    <scope>NUCLEOTIDE SEQUENCE [LARGE SCALE GENOMIC DNA]</scope>
    <source>
        <strain evidence="3">S238N-H82 / ATCC MYA-4686</strain>
    </source>
</reference>
<dbReference type="EMBL" id="DS547104">
    <property type="protein sequence ID" value="EDR07406.1"/>
    <property type="molecule type" value="Genomic_DNA"/>
</dbReference>
<dbReference type="AlphaFoldDB" id="B0DD39"/>
<keyword evidence="3" id="KW-1185">Reference proteome</keyword>
<evidence type="ECO:0000313" key="2">
    <source>
        <dbReference type="EMBL" id="EDR07406.1"/>
    </source>
</evidence>
<dbReference type="RefSeq" id="XP_001881798.1">
    <property type="nucleotide sequence ID" value="XM_001881763.1"/>
</dbReference>
<dbReference type="KEGG" id="lbc:LACBIDRAFT_298558"/>
<feature type="domain" description="DUF6589" evidence="1">
    <location>
        <begin position="39"/>
        <end position="152"/>
    </location>
</feature>
<dbReference type="Pfam" id="PF20231">
    <property type="entry name" value="DUF6589"/>
    <property type="match status" value="1"/>
</dbReference>
<dbReference type="HOGENOM" id="CLU_1678204_0_0_1"/>
<dbReference type="InParanoid" id="B0DD39"/>
<name>B0DD39_LACBS</name>
<dbReference type="Proteomes" id="UP000001194">
    <property type="component" value="Unassembled WGS sequence"/>
</dbReference>
<accession>B0DD39</accession>
<evidence type="ECO:0000313" key="3">
    <source>
        <dbReference type="Proteomes" id="UP000001194"/>
    </source>
</evidence>
<gene>
    <name evidence="2" type="ORF">LACBIDRAFT_298558</name>
</gene>
<sequence>MVDTQENGTCATLVPLFDAKTEDLNVKDLQSSFLNALALSIADIVHTKDEQKAFKSHLIFTILHILVKHGGQGFQCFQVDLDKAQPETADKIKIHKSQLHPLPTWNIDESSITGNAEVIEAINKELHLDQVPEAAEHIQFLAGDQLSIARLCAFELI</sequence>
<protein>
    <submittedName>
        <fullName evidence="2">Predicted protein</fullName>
    </submittedName>
</protein>
<proteinExistence type="predicted"/>